<feature type="region of interest" description="Disordered" evidence="1">
    <location>
        <begin position="1"/>
        <end position="60"/>
    </location>
</feature>
<dbReference type="HOGENOM" id="CLU_2497684_0_0_1"/>
<proteinExistence type="predicted"/>
<reference evidence="2 3" key="1">
    <citation type="journal article" date="2012" name="Proc. Natl. Acad. Sci. U.S.A.">
        <title>Comparative genomics of Ceriporiopsis subvermispora and Phanerochaete chrysosporium provide insight into selective ligninolysis.</title>
        <authorList>
            <person name="Fernandez-Fueyo E."/>
            <person name="Ruiz-Duenas F.J."/>
            <person name="Ferreira P."/>
            <person name="Floudas D."/>
            <person name="Hibbett D.S."/>
            <person name="Canessa P."/>
            <person name="Larrondo L.F."/>
            <person name="James T.Y."/>
            <person name="Seelenfreund D."/>
            <person name="Lobos S."/>
            <person name="Polanco R."/>
            <person name="Tello M."/>
            <person name="Honda Y."/>
            <person name="Watanabe T."/>
            <person name="Watanabe T."/>
            <person name="Ryu J.S."/>
            <person name="Kubicek C.P."/>
            <person name="Schmoll M."/>
            <person name="Gaskell J."/>
            <person name="Hammel K.E."/>
            <person name="St John F.J."/>
            <person name="Vanden Wymelenberg A."/>
            <person name="Sabat G."/>
            <person name="Splinter BonDurant S."/>
            <person name="Syed K."/>
            <person name="Yadav J.S."/>
            <person name="Doddapaneni H."/>
            <person name="Subramanian V."/>
            <person name="Lavin J.L."/>
            <person name="Oguiza J.A."/>
            <person name="Perez G."/>
            <person name="Pisabarro A.G."/>
            <person name="Ramirez L."/>
            <person name="Santoyo F."/>
            <person name="Master E."/>
            <person name="Coutinho P.M."/>
            <person name="Henrissat B."/>
            <person name="Lombard V."/>
            <person name="Magnuson J.K."/>
            <person name="Kuees U."/>
            <person name="Hori C."/>
            <person name="Igarashi K."/>
            <person name="Samejima M."/>
            <person name="Held B.W."/>
            <person name="Barry K.W."/>
            <person name="LaButti K.M."/>
            <person name="Lapidus A."/>
            <person name="Lindquist E.A."/>
            <person name="Lucas S.M."/>
            <person name="Riley R."/>
            <person name="Salamov A.A."/>
            <person name="Hoffmeister D."/>
            <person name="Schwenk D."/>
            <person name="Hadar Y."/>
            <person name="Yarden O."/>
            <person name="de Vries R.P."/>
            <person name="Wiebenga A."/>
            <person name="Stenlid J."/>
            <person name="Eastwood D."/>
            <person name="Grigoriev I.V."/>
            <person name="Berka R.M."/>
            <person name="Blanchette R.A."/>
            <person name="Kersten P."/>
            <person name="Martinez A.T."/>
            <person name="Vicuna R."/>
            <person name="Cullen D."/>
        </authorList>
    </citation>
    <scope>NUCLEOTIDE SEQUENCE [LARGE SCALE GENOMIC DNA]</scope>
    <source>
        <strain evidence="2 3">B</strain>
    </source>
</reference>
<name>M2R427_CERS8</name>
<dbReference type="EMBL" id="KB445794">
    <property type="protein sequence ID" value="EMD39300.1"/>
    <property type="molecule type" value="Genomic_DNA"/>
</dbReference>
<accession>M2R427</accession>
<organism evidence="2 3">
    <name type="scientific">Ceriporiopsis subvermispora (strain B)</name>
    <name type="common">White-rot fungus</name>
    <name type="synonym">Gelatoporia subvermispora</name>
    <dbReference type="NCBI Taxonomy" id="914234"/>
    <lineage>
        <taxon>Eukaryota</taxon>
        <taxon>Fungi</taxon>
        <taxon>Dikarya</taxon>
        <taxon>Basidiomycota</taxon>
        <taxon>Agaricomycotina</taxon>
        <taxon>Agaricomycetes</taxon>
        <taxon>Polyporales</taxon>
        <taxon>Gelatoporiaceae</taxon>
        <taxon>Gelatoporia</taxon>
    </lineage>
</organism>
<keyword evidence="3" id="KW-1185">Reference proteome</keyword>
<evidence type="ECO:0000313" key="2">
    <source>
        <dbReference type="EMBL" id="EMD39300.1"/>
    </source>
</evidence>
<gene>
    <name evidence="2" type="ORF">CERSUDRAFT_82034</name>
</gene>
<protein>
    <submittedName>
        <fullName evidence="2">Uncharacterized protein</fullName>
    </submittedName>
</protein>
<feature type="compositionally biased region" description="Basic and acidic residues" evidence="1">
    <location>
        <begin position="28"/>
        <end position="38"/>
    </location>
</feature>
<dbReference type="Proteomes" id="UP000016930">
    <property type="component" value="Unassembled WGS sequence"/>
</dbReference>
<evidence type="ECO:0000256" key="1">
    <source>
        <dbReference type="SAM" id="MobiDB-lite"/>
    </source>
</evidence>
<feature type="compositionally biased region" description="Basic residues" evidence="1">
    <location>
        <begin position="39"/>
        <end position="51"/>
    </location>
</feature>
<dbReference type="AlphaFoldDB" id="M2R427"/>
<sequence>MHNNSGSITRFGRLTGRYKTVNIQYQSPEEKQERDRTPRKPNKRGSQRKRMIAPGRLSRRPASEIVHPCYLISVGVRGLRNPNIQR</sequence>
<evidence type="ECO:0000313" key="3">
    <source>
        <dbReference type="Proteomes" id="UP000016930"/>
    </source>
</evidence>